<keyword evidence="6" id="KW-1185">Reference proteome</keyword>
<dbReference type="PROSITE" id="PS50048">
    <property type="entry name" value="ZN2_CY6_FUNGAL_2"/>
    <property type="match status" value="1"/>
</dbReference>
<evidence type="ECO:0000313" key="5">
    <source>
        <dbReference type="EMBL" id="KAK0639776.1"/>
    </source>
</evidence>
<dbReference type="Proteomes" id="UP001174936">
    <property type="component" value="Unassembled WGS sequence"/>
</dbReference>
<keyword evidence="3" id="KW-0539">Nucleus</keyword>
<evidence type="ECO:0000313" key="6">
    <source>
        <dbReference type="Proteomes" id="UP001174936"/>
    </source>
</evidence>
<dbReference type="CDD" id="cd00067">
    <property type="entry name" value="GAL4"/>
    <property type="match status" value="1"/>
</dbReference>
<dbReference type="InterPro" id="IPR050613">
    <property type="entry name" value="Sec_Metabolite_Reg"/>
</dbReference>
<name>A0AA39XU94_9PEZI</name>
<feature type="domain" description="Zn(2)-C6 fungal-type" evidence="4">
    <location>
        <begin position="4"/>
        <end position="34"/>
    </location>
</feature>
<evidence type="ECO:0000256" key="2">
    <source>
        <dbReference type="ARBA" id="ARBA00022723"/>
    </source>
</evidence>
<comment type="caution">
    <text evidence="5">The sequence shown here is derived from an EMBL/GenBank/DDBJ whole genome shotgun (WGS) entry which is preliminary data.</text>
</comment>
<comment type="subcellular location">
    <subcellularLocation>
        <location evidence="1">Nucleus</location>
    </subcellularLocation>
</comment>
<dbReference type="GO" id="GO:0000981">
    <property type="term" value="F:DNA-binding transcription factor activity, RNA polymerase II-specific"/>
    <property type="evidence" value="ECO:0007669"/>
    <property type="project" value="InterPro"/>
</dbReference>
<keyword evidence="2" id="KW-0479">Metal-binding</keyword>
<evidence type="ECO:0000259" key="4">
    <source>
        <dbReference type="PROSITE" id="PS50048"/>
    </source>
</evidence>
<dbReference type="PANTHER" id="PTHR31001">
    <property type="entry name" value="UNCHARACTERIZED TRANSCRIPTIONAL REGULATORY PROTEIN"/>
    <property type="match status" value="1"/>
</dbReference>
<dbReference type="GO" id="GO:0008270">
    <property type="term" value="F:zinc ion binding"/>
    <property type="evidence" value="ECO:0007669"/>
    <property type="project" value="InterPro"/>
</dbReference>
<dbReference type="InterPro" id="IPR007219">
    <property type="entry name" value="XnlR_reg_dom"/>
</dbReference>
<protein>
    <recommendedName>
        <fullName evidence="4">Zn(2)-C6 fungal-type domain-containing protein</fullName>
    </recommendedName>
</protein>
<proteinExistence type="predicted"/>
<dbReference type="PANTHER" id="PTHR31001:SF85">
    <property type="entry name" value="ZN(II)2CYS6 TRANSCRIPTION FACTOR (EUROFUNG)"/>
    <property type="match status" value="1"/>
</dbReference>
<dbReference type="InterPro" id="IPR036864">
    <property type="entry name" value="Zn2-C6_fun-type_DNA-bd_sf"/>
</dbReference>
<dbReference type="GO" id="GO:0003677">
    <property type="term" value="F:DNA binding"/>
    <property type="evidence" value="ECO:0007669"/>
    <property type="project" value="InterPro"/>
</dbReference>
<dbReference type="EMBL" id="JAULSV010000007">
    <property type="protein sequence ID" value="KAK0639776.1"/>
    <property type="molecule type" value="Genomic_DNA"/>
</dbReference>
<dbReference type="CDD" id="cd12148">
    <property type="entry name" value="fungal_TF_MHR"/>
    <property type="match status" value="1"/>
</dbReference>
<gene>
    <name evidence="5" type="ORF">B0T16DRAFT_432422</name>
</gene>
<dbReference type="GO" id="GO:0005634">
    <property type="term" value="C:nucleus"/>
    <property type="evidence" value="ECO:0007669"/>
    <property type="project" value="UniProtKB-SubCell"/>
</dbReference>
<dbReference type="InterPro" id="IPR001138">
    <property type="entry name" value="Zn2Cys6_DnaBD"/>
</dbReference>
<dbReference type="SMART" id="SM00066">
    <property type="entry name" value="GAL4"/>
    <property type="match status" value="1"/>
</dbReference>
<dbReference type="Pfam" id="PF04082">
    <property type="entry name" value="Fungal_trans"/>
    <property type="match status" value="1"/>
</dbReference>
<dbReference type="SUPFAM" id="SSF57701">
    <property type="entry name" value="Zn2/Cys6 DNA-binding domain"/>
    <property type="match status" value="1"/>
</dbReference>
<dbReference type="Gene3D" id="4.10.240.10">
    <property type="entry name" value="Zn(2)-C6 fungal-type DNA-binding domain"/>
    <property type="match status" value="1"/>
</dbReference>
<dbReference type="PROSITE" id="PS00463">
    <property type="entry name" value="ZN2_CY6_FUNGAL_1"/>
    <property type="match status" value="1"/>
</dbReference>
<dbReference type="AlphaFoldDB" id="A0AA39XU94"/>
<organism evidence="5 6">
    <name type="scientific">Cercophora newfieldiana</name>
    <dbReference type="NCBI Taxonomy" id="92897"/>
    <lineage>
        <taxon>Eukaryota</taxon>
        <taxon>Fungi</taxon>
        <taxon>Dikarya</taxon>
        <taxon>Ascomycota</taxon>
        <taxon>Pezizomycotina</taxon>
        <taxon>Sordariomycetes</taxon>
        <taxon>Sordariomycetidae</taxon>
        <taxon>Sordariales</taxon>
        <taxon>Lasiosphaeriaceae</taxon>
        <taxon>Cercophora</taxon>
    </lineage>
</organism>
<dbReference type="Pfam" id="PF00172">
    <property type="entry name" value="Zn_clus"/>
    <property type="match status" value="1"/>
</dbReference>
<reference evidence="5" key="1">
    <citation type="submission" date="2023-06" db="EMBL/GenBank/DDBJ databases">
        <title>Genome-scale phylogeny and comparative genomics of the fungal order Sordariales.</title>
        <authorList>
            <consortium name="Lawrence Berkeley National Laboratory"/>
            <person name="Hensen N."/>
            <person name="Bonometti L."/>
            <person name="Westerberg I."/>
            <person name="Brannstrom I.O."/>
            <person name="Guillou S."/>
            <person name="Cros-Aarteil S."/>
            <person name="Calhoun S."/>
            <person name="Haridas S."/>
            <person name="Kuo A."/>
            <person name="Mondo S."/>
            <person name="Pangilinan J."/>
            <person name="Riley R."/>
            <person name="Labutti K."/>
            <person name="Andreopoulos B."/>
            <person name="Lipzen A."/>
            <person name="Chen C."/>
            <person name="Yanf M."/>
            <person name="Daum C."/>
            <person name="Ng V."/>
            <person name="Clum A."/>
            <person name="Steindorff A."/>
            <person name="Ohm R."/>
            <person name="Martin F."/>
            <person name="Silar P."/>
            <person name="Natvig D."/>
            <person name="Lalanne C."/>
            <person name="Gautier V."/>
            <person name="Ament-Velasquez S.L."/>
            <person name="Kruys A."/>
            <person name="Hutchinson M.I."/>
            <person name="Powell A.J."/>
            <person name="Barry K."/>
            <person name="Miller A.N."/>
            <person name="Grigoriev I.V."/>
            <person name="Debuchy R."/>
            <person name="Gladieux P."/>
            <person name="Thoren M.H."/>
            <person name="Johannesson H."/>
        </authorList>
    </citation>
    <scope>NUCLEOTIDE SEQUENCE</scope>
    <source>
        <strain evidence="5">SMH2532-1</strain>
    </source>
</reference>
<evidence type="ECO:0000256" key="3">
    <source>
        <dbReference type="ARBA" id="ARBA00023242"/>
    </source>
</evidence>
<accession>A0AA39XU94</accession>
<evidence type="ECO:0000256" key="1">
    <source>
        <dbReference type="ARBA" id="ARBA00004123"/>
    </source>
</evidence>
<dbReference type="SMART" id="SM00906">
    <property type="entry name" value="Fungal_trans"/>
    <property type="match status" value="1"/>
</dbReference>
<sequence length="638" mass="72172">MTHSCRTCAMRKVKCDKAAPTCSTCRKSKLECLYQPLAPRRRKRKLSEDLDQLAPHEKLACYERMLLQLGVLEPKPVATSAPSQQIPLRFVPWGHSQISKTGKLVTDQGRSRYIDSDLWRNLGDEDDEPDVVSEDDEDEHSFQDLEIPAGNFPPDPLTGAFVGATQQSLLQYHPAYEHAMVLWQTYVENVEPIIKVLHVPSAAKLVESIAREPGTARKVDECLVFAIYHFAIFSMTDDECTKKLGQPRAILRRQYHLAARQALVNASFLKTTEMSVLQALVIFLMSCRNVYDPHTFWILTGVAVRIAQRMGIHRDGAKLGLSPFDVQMRRRLFYQLLPLDANASQMSGVGMTMPPDTWDAEPALNINDDQIWPGMTEPPQEQKGATEMMFCLSRFCIGRVLAQAGKRSNGEFQDHDEADRVISKAESEVEEKFIRYCDVTNPLHFLSVGLARCGITAMRLRVRLHKVKYQTATDEERRELMQLAQKIIDTDCSAHSNASLMRRFRWHVGNFFLWGTWDSLVFVLTTLWAKPELFSPTEIKSAWERMDQVYKNHQELLDTRRALHVAFQKLTVKAWEASRDASESSDLIATLRLLRSRRRGGTTENASSASGHLAFAAKDFDASFSEGLACVGSSESDG</sequence>
<dbReference type="GO" id="GO:0006351">
    <property type="term" value="P:DNA-templated transcription"/>
    <property type="evidence" value="ECO:0007669"/>
    <property type="project" value="InterPro"/>
</dbReference>